<dbReference type="InterPro" id="IPR036420">
    <property type="entry name" value="BRCT_dom_sf"/>
</dbReference>
<accession>A0A0D7B1X3</accession>
<feature type="domain" description="BRCT" evidence="2">
    <location>
        <begin position="310"/>
        <end position="384"/>
    </location>
</feature>
<evidence type="ECO:0000313" key="4">
    <source>
        <dbReference type="Proteomes" id="UP000054007"/>
    </source>
</evidence>
<evidence type="ECO:0000256" key="1">
    <source>
        <dbReference type="SAM" id="MobiDB-lite"/>
    </source>
</evidence>
<feature type="compositionally biased region" description="Low complexity" evidence="1">
    <location>
        <begin position="235"/>
        <end position="248"/>
    </location>
</feature>
<feature type="compositionally biased region" description="Acidic residues" evidence="1">
    <location>
        <begin position="449"/>
        <end position="461"/>
    </location>
</feature>
<feature type="region of interest" description="Disordered" evidence="1">
    <location>
        <begin position="95"/>
        <end position="131"/>
    </location>
</feature>
<feature type="compositionally biased region" description="Pro residues" evidence="1">
    <location>
        <begin position="107"/>
        <end position="116"/>
    </location>
</feature>
<dbReference type="Proteomes" id="UP000054007">
    <property type="component" value="Unassembled WGS sequence"/>
</dbReference>
<organism evidence="3 4">
    <name type="scientific">Cylindrobasidium torrendii FP15055 ss-10</name>
    <dbReference type="NCBI Taxonomy" id="1314674"/>
    <lineage>
        <taxon>Eukaryota</taxon>
        <taxon>Fungi</taxon>
        <taxon>Dikarya</taxon>
        <taxon>Basidiomycota</taxon>
        <taxon>Agaricomycotina</taxon>
        <taxon>Agaricomycetes</taxon>
        <taxon>Agaricomycetidae</taxon>
        <taxon>Agaricales</taxon>
        <taxon>Marasmiineae</taxon>
        <taxon>Physalacriaceae</taxon>
        <taxon>Cylindrobasidium</taxon>
    </lineage>
</organism>
<protein>
    <recommendedName>
        <fullName evidence="2">BRCT domain-containing protein</fullName>
    </recommendedName>
</protein>
<feature type="region of interest" description="Disordered" evidence="1">
    <location>
        <begin position="579"/>
        <end position="615"/>
    </location>
</feature>
<dbReference type="STRING" id="1314674.A0A0D7B1X3"/>
<keyword evidence="4" id="KW-1185">Reference proteome</keyword>
<feature type="compositionally biased region" description="Basic and acidic residues" evidence="1">
    <location>
        <begin position="579"/>
        <end position="590"/>
    </location>
</feature>
<evidence type="ECO:0000313" key="3">
    <source>
        <dbReference type="EMBL" id="KIY63521.1"/>
    </source>
</evidence>
<name>A0A0D7B1X3_9AGAR</name>
<dbReference type="EMBL" id="KN880690">
    <property type="protein sequence ID" value="KIY63521.1"/>
    <property type="molecule type" value="Genomic_DNA"/>
</dbReference>
<feature type="region of interest" description="Disordered" evidence="1">
    <location>
        <begin position="542"/>
        <end position="566"/>
    </location>
</feature>
<feature type="compositionally biased region" description="Acidic residues" evidence="1">
    <location>
        <begin position="427"/>
        <end position="439"/>
    </location>
</feature>
<dbReference type="Gene3D" id="3.40.50.10190">
    <property type="entry name" value="BRCT domain"/>
    <property type="match status" value="1"/>
</dbReference>
<dbReference type="OrthoDB" id="426865at2759"/>
<sequence length="895" mass="99028">MRFHTASGVPTTIWIAENVAEREDCCEFIETNGGTVTADTASADILLVDANSRQGREVARIWEGSKVVLKSIWLDVCRQEDKFLNAADNWGGWQVLSSEPSATPDRPSAPPKPSVPSPQSSHSLFPFSMPQLPLTPSTNPNPLMLNSSSTYLPNCNFVHPQAFSSSPAFQIPMNPMPFAVPMPIPMPPQMDPTTAAAFINANPQAQQYFQALYAAVVAGNPTPTSQQPVVATPLTSSHSVSSTSDSTSEPAIGDPQKEVDIPHCTPESPVSPKPSSASFRAQRARGQEAAKIFTRNGQRLSFFVHRDVGNRTQTLKAIESNGGTVIAYINQADLVVLPVAETKVAQCGEHILQAMQQNVPIIKKQWIEDCIEDNTRYEPDEYFHRVPGAKPLSGGFWTRGCARKASLDAPQKPNTSKVHIAEKPICDDEDEDEDENELDVQDKETQEVFGDEEADSSEETADCTTRQRSKRILMSSKVATSSIAGRDGLALPPLHSASPIRHGSTRHKFTDAEIEWAEDYCRISWTLDPSRTVGSIAEELAGEKPHRHSAKSWANRMGQKQPGPQRDRFKEIQRLARKENALRQQGERGIDPSSVDKSIEHMPPKLDSTSSHVQRQVVKRPASTMHTIPDTHNLPVWAEDVFFPDPPGTEQRVQHTRNPGQFFYTDAELKYAYDLCRACWIVDPDIDANTILQHIADVLPHHSLSGWKTKFRPSEDHTLTTIAREARVEHNRRVASASSNTFSSIVPAVKKPRLPISALRPSPGGCAGTEESTSIASTSVQVARTNDTANLPLPPWAVDLKWPKPPPESQAKSVGTQKVMYRFTEAENRYAEAWCRIQWIIDPSTSQQHLAAGLESKIPWHSASSWHKAMNRHLSKQLNVVLVNARRERAVMMAL</sequence>
<dbReference type="InterPro" id="IPR001357">
    <property type="entry name" value="BRCT_dom"/>
</dbReference>
<feature type="region of interest" description="Disordered" evidence="1">
    <location>
        <begin position="407"/>
        <end position="468"/>
    </location>
</feature>
<dbReference type="AlphaFoldDB" id="A0A0D7B1X3"/>
<feature type="region of interest" description="Disordered" evidence="1">
    <location>
        <begin position="223"/>
        <end position="277"/>
    </location>
</feature>
<dbReference type="Pfam" id="PF16589">
    <property type="entry name" value="BRCT_2"/>
    <property type="match status" value="1"/>
</dbReference>
<gene>
    <name evidence="3" type="ORF">CYLTODRAFT_426042</name>
</gene>
<reference evidence="3 4" key="1">
    <citation type="journal article" date="2015" name="Fungal Genet. Biol.">
        <title>Evolution of novel wood decay mechanisms in Agaricales revealed by the genome sequences of Fistulina hepatica and Cylindrobasidium torrendii.</title>
        <authorList>
            <person name="Floudas D."/>
            <person name="Held B.W."/>
            <person name="Riley R."/>
            <person name="Nagy L.G."/>
            <person name="Koehler G."/>
            <person name="Ransdell A.S."/>
            <person name="Younus H."/>
            <person name="Chow J."/>
            <person name="Chiniquy J."/>
            <person name="Lipzen A."/>
            <person name="Tritt A."/>
            <person name="Sun H."/>
            <person name="Haridas S."/>
            <person name="LaButti K."/>
            <person name="Ohm R.A."/>
            <person name="Kues U."/>
            <person name="Blanchette R.A."/>
            <person name="Grigoriev I.V."/>
            <person name="Minto R.E."/>
            <person name="Hibbett D.S."/>
        </authorList>
    </citation>
    <scope>NUCLEOTIDE SEQUENCE [LARGE SCALE GENOMIC DNA]</scope>
    <source>
        <strain evidence="3 4">FP15055 ss-10</strain>
    </source>
</reference>
<proteinExistence type="predicted"/>
<dbReference type="PROSITE" id="PS50172">
    <property type="entry name" value="BRCT"/>
    <property type="match status" value="1"/>
</dbReference>
<dbReference type="SMART" id="SM00292">
    <property type="entry name" value="BRCT"/>
    <property type="match status" value="1"/>
</dbReference>
<dbReference type="SUPFAM" id="SSF52113">
    <property type="entry name" value="BRCT domain"/>
    <property type="match status" value="1"/>
</dbReference>
<evidence type="ECO:0000259" key="2">
    <source>
        <dbReference type="PROSITE" id="PS50172"/>
    </source>
</evidence>